<evidence type="ECO:0000256" key="2">
    <source>
        <dbReference type="ARBA" id="ARBA00002204"/>
    </source>
</evidence>
<dbReference type="InterPro" id="IPR007325">
    <property type="entry name" value="KFase/CYL"/>
</dbReference>
<dbReference type="PANTHER" id="PTHR31118:SF32">
    <property type="entry name" value="KYNURENINE FORMAMIDASE"/>
    <property type="match status" value="1"/>
</dbReference>
<evidence type="ECO:0000313" key="13">
    <source>
        <dbReference type="Proteomes" id="UP000693892"/>
    </source>
</evidence>
<dbReference type="GO" id="GO:0004061">
    <property type="term" value="F:arylformamidase activity"/>
    <property type="evidence" value="ECO:0007669"/>
    <property type="project" value="UniProtKB-EC"/>
</dbReference>
<evidence type="ECO:0000313" key="12">
    <source>
        <dbReference type="EMBL" id="CAG7609332.1"/>
    </source>
</evidence>
<evidence type="ECO:0000256" key="1">
    <source>
        <dbReference type="ARBA" id="ARBA00001947"/>
    </source>
</evidence>
<dbReference type="AlphaFoldDB" id="A0A916NNP5"/>
<evidence type="ECO:0000256" key="5">
    <source>
        <dbReference type="ARBA" id="ARBA00014889"/>
    </source>
</evidence>
<evidence type="ECO:0000256" key="11">
    <source>
        <dbReference type="ARBA" id="ARBA00060547"/>
    </source>
</evidence>
<evidence type="ECO:0000256" key="3">
    <source>
        <dbReference type="ARBA" id="ARBA00011738"/>
    </source>
</evidence>
<dbReference type="Pfam" id="PF04199">
    <property type="entry name" value="Cyclase"/>
    <property type="match status" value="1"/>
</dbReference>
<dbReference type="Proteomes" id="UP000693892">
    <property type="component" value="Unassembled WGS sequence"/>
</dbReference>
<gene>
    <name evidence="12" type="primary">kynB</name>
    <name evidence="12" type="ORF">LEUCIP111803_01191</name>
</gene>
<keyword evidence="8" id="KW-0862">Zinc</keyword>
<comment type="subunit">
    <text evidence="3">Homodimer.</text>
</comment>
<keyword evidence="13" id="KW-1185">Reference proteome</keyword>
<dbReference type="PANTHER" id="PTHR31118">
    <property type="entry name" value="CYCLASE-LIKE PROTEIN 2"/>
    <property type="match status" value="1"/>
</dbReference>
<dbReference type="FunFam" id="3.50.30.50:FF:000001">
    <property type="entry name" value="Kynurenine formamidase"/>
    <property type="match status" value="1"/>
</dbReference>
<keyword evidence="9" id="KW-0823">Tryptophan catabolism</keyword>
<dbReference type="GO" id="GO:0019441">
    <property type="term" value="P:L-tryptophan catabolic process to kynurenine"/>
    <property type="evidence" value="ECO:0007669"/>
    <property type="project" value="InterPro"/>
</dbReference>
<keyword evidence="6" id="KW-0479">Metal-binding</keyword>
<evidence type="ECO:0000256" key="10">
    <source>
        <dbReference type="ARBA" id="ARBA00048496"/>
    </source>
</evidence>
<organism evidence="12 13">
    <name type="scientific">Leucobacter soli</name>
    <dbReference type="NCBI Taxonomy" id="2812850"/>
    <lineage>
        <taxon>Bacteria</taxon>
        <taxon>Bacillati</taxon>
        <taxon>Actinomycetota</taxon>
        <taxon>Actinomycetes</taxon>
        <taxon>Micrococcales</taxon>
        <taxon>Microbacteriaceae</taxon>
        <taxon>Leucobacter</taxon>
    </lineage>
</organism>
<proteinExistence type="predicted"/>
<evidence type="ECO:0000256" key="6">
    <source>
        <dbReference type="ARBA" id="ARBA00022723"/>
    </source>
</evidence>
<dbReference type="EMBL" id="CAJVAP010000011">
    <property type="protein sequence ID" value="CAG7609332.1"/>
    <property type="molecule type" value="Genomic_DNA"/>
</dbReference>
<evidence type="ECO:0000256" key="9">
    <source>
        <dbReference type="ARBA" id="ARBA00023079"/>
    </source>
</evidence>
<protein>
    <recommendedName>
        <fullName evidence="5">Kynurenine formamidase</fullName>
        <ecNumber evidence="4">3.5.1.9</ecNumber>
    </recommendedName>
</protein>
<comment type="function">
    <text evidence="2">Catalyzes the hydrolysis of N-formyl-L-kynurenine to L-kynurenine, the second step in the kynurenine pathway of tryptophan degradation.</text>
</comment>
<comment type="pathway">
    <text evidence="11">Amino-acid degradation; L-tryptophan degradation via kynurenine pathway; L-kynurenine from L-tryptophan: step 2/2.</text>
</comment>
<keyword evidence="7 12" id="KW-0378">Hydrolase</keyword>
<evidence type="ECO:0000256" key="4">
    <source>
        <dbReference type="ARBA" id="ARBA00012930"/>
    </source>
</evidence>
<evidence type="ECO:0000256" key="8">
    <source>
        <dbReference type="ARBA" id="ARBA00022833"/>
    </source>
</evidence>
<dbReference type="RefSeq" id="WP_218114809.1">
    <property type="nucleotide sequence ID" value="NZ_CAJVAP010000011.1"/>
</dbReference>
<reference evidence="12" key="1">
    <citation type="submission" date="2021-06" db="EMBL/GenBank/DDBJ databases">
        <authorList>
            <person name="Criscuolo A."/>
        </authorList>
    </citation>
    <scope>NUCLEOTIDE SEQUENCE</scope>
    <source>
        <strain evidence="12">CIP111803</strain>
    </source>
</reference>
<comment type="cofactor">
    <cofactor evidence="1">
        <name>Zn(2+)</name>
        <dbReference type="ChEBI" id="CHEBI:29105"/>
    </cofactor>
</comment>
<comment type="catalytic activity">
    <reaction evidence="10">
        <text>N-formyl-L-kynurenine + H2O = L-kynurenine + formate + H(+)</text>
        <dbReference type="Rhea" id="RHEA:13009"/>
        <dbReference type="ChEBI" id="CHEBI:15377"/>
        <dbReference type="ChEBI" id="CHEBI:15378"/>
        <dbReference type="ChEBI" id="CHEBI:15740"/>
        <dbReference type="ChEBI" id="CHEBI:57959"/>
        <dbReference type="ChEBI" id="CHEBI:58629"/>
        <dbReference type="EC" id="3.5.1.9"/>
    </reaction>
</comment>
<evidence type="ECO:0000256" key="7">
    <source>
        <dbReference type="ARBA" id="ARBA00022801"/>
    </source>
</evidence>
<accession>A0A916NNP5</accession>
<sequence>MRFIDISPAVRADTPVWPGDTGFGLNPKWSIDAGDSVTVGTVTTTTHVGAHIDAPSHIVAGAPPISGIPLDACVGPCLVLDVSELVDRAASPHGQPPLHAVRARIERLGLTGPVERLLLRHSTAPPSTWDPDLPGVDPALMRWFAAQGGRLMGLDIASFDPAESTELRCHREAIARGVVLLEGLDLSAAPEGEGELIALPLAWADADASPVRAVLRLP</sequence>
<dbReference type="EC" id="3.5.1.9" evidence="4"/>
<comment type="caution">
    <text evidence="12">The sequence shown here is derived from an EMBL/GenBank/DDBJ whole genome shotgun (WGS) entry which is preliminary data.</text>
</comment>
<dbReference type="GO" id="GO:0046872">
    <property type="term" value="F:metal ion binding"/>
    <property type="evidence" value="ECO:0007669"/>
    <property type="project" value="UniProtKB-KW"/>
</dbReference>
<name>A0A916NNP5_9MICO</name>